<keyword evidence="3" id="KW-1185">Reference proteome</keyword>
<feature type="domain" description="Metallo-beta-lactamase" evidence="1">
    <location>
        <begin position="51"/>
        <end position="228"/>
    </location>
</feature>
<name>A0A1I0MDM0_9BACT</name>
<dbReference type="RefSeq" id="WP_090256636.1">
    <property type="nucleotide sequence ID" value="NZ_FOIR01000001.1"/>
</dbReference>
<dbReference type="Pfam" id="PF00753">
    <property type="entry name" value="Lactamase_B"/>
    <property type="match status" value="1"/>
</dbReference>
<dbReference type="InterPro" id="IPR001279">
    <property type="entry name" value="Metallo-B-lactamas"/>
</dbReference>
<dbReference type="OrthoDB" id="9769598at2"/>
<gene>
    <name evidence="2" type="ORF">SAMN05216290_0311</name>
</gene>
<dbReference type="SMART" id="SM00849">
    <property type="entry name" value="Lactamase_B"/>
    <property type="match status" value="1"/>
</dbReference>
<evidence type="ECO:0000313" key="2">
    <source>
        <dbReference type="EMBL" id="SEV86473.1"/>
    </source>
</evidence>
<dbReference type="SUPFAM" id="SSF56281">
    <property type="entry name" value="Metallo-hydrolase/oxidoreductase"/>
    <property type="match status" value="1"/>
</dbReference>
<dbReference type="InterPro" id="IPR036866">
    <property type="entry name" value="RibonucZ/Hydroxyglut_hydro"/>
</dbReference>
<dbReference type="Proteomes" id="UP000199437">
    <property type="component" value="Unassembled WGS sequence"/>
</dbReference>
<dbReference type="Gene3D" id="3.60.15.10">
    <property type="entry name" value="Ribonuclease Z/Hydroxyacylglutathione hydrolase-like"/>
    <property type="match status" value="1"/>
</dbReference>
<protein>
    <submittedName>
        <fullName evidence="2">Glyoxylase, beta-lactamase superfamily II</fullName>
    </submittedName>
</protein>
<accession>A0A1I0MDM0</accession>
<dbReference type="InterPro" id="IPR050855">
    <property type="entry name" value="NDM-1-like"/>
</dbReference>
<dbReference type="GeneID" id="99985074"/>
<evidence type="ECO:0000313" key="3">
    <source>
        <dbReference type="Proteomes" id="UP000199437"/>
    </source>
</evidence>
<sequence length="299" mass="32900">MTNRRTFLKQAGVIGSASLIPTNTLWKALWQDGYQMKSLRNNVGIFTERGGTIAWLVESDGLAVVDSQFPDQANHLIAELKKQSDRRIDMLINTHHHGDHSAGNIAFKGKVNKVVAHANSYINQKNSAEAGGNLDKVLLPDTTYDKKKWTGKVGSEQITLHHFGAAHTNGDSFVHFENANIVHAGDLVFNRRAPYVDKSAGANMANWQTVMEKGYKQFDADTIFVFGHSGNGFDITGTREDLKAFQNYLSKVVEFVKKGAAAGKTQEELAAATEIPGAPEWNGAQSRPVNAAWTELFEE</sequence>
<evidence type="ECO:0000259" key="1">
    <source>
        <dbReference type="SMART" id="SM00849"/>
    </source>
</evidence>
<organism evidence="2 3">
    <name type="scientific">Roseivirga pacifica</name>
    <dbReference type="NCBI Taxonomy" id="1267423"/>
    <lineage>
        <taxon>Bacteria</taxon>
        <taxon>Pseudomonadati</taxon>
        <taxon>Bacteroidota</taxon>
        <taxon>Cytophagia</taxon>
        <taxon>Cytophagales</taxon>
        <taxon>Roseivirgaceae</taxon>
        <taxon>Roseivirga</taxon>
    </lineage>
</organism>
<dbReference type="PANTHER" id="PTHR42951">
    <property type="entry name" value="METALLO-BETA-LACTAMASE DOMAIN-CONTAINING"/>
    <property type="match status" value="1"/>
</dbReference>
<reference evidence="3" key="1">
    <citation type="submission" date="2016-10" db="EMBL/GenBank/DDBJ databases">
        <authorList>
            <person name="Varghese N."/>
            <person name="Submissions S."/>
        </authorList>
    </citation>
    <scope>NUCLEOTIDE SEQUENCE [LARGE SCALE GENOMIC DNA]</scope>
    <source>
        <strain evidence="3">CGMCC 1.12402</strain>
    </source>
</reference>
<dbReference type="STRING" id="1267423.SAMN05216290_0311"/>
<proteinExistence type="predicted"/>
<dbReference type="AlphaFoldDB" id="A0A1I0MDM0"/>
<dbReference type="PANTHER" id="PTHR42951:SF20">
    <property type="entry name" value="BETA LACTAMASE"/>
    <property type="match status" value="1"/>
</dbReference>
<dbReference type="EMBL" id="FOIR01000001">
    <property type="protein sequence ID" value="SEV86473.1"/>
    <property type="molecule type" value="Genomic_DNA"/>
</dbReference>
<dbReference type="CDD" id="cd16282">
    <property type="entry name" value="metallo-hydrolase-like_MBL-fold"/>
    <property type="match status" value="1"/>
</dbReference>